<dbReference type="EMBL" id="JAHVKP010000001">
    <property type="protein sequence ID" value="MBY6219235.1"/>
    <property type="molecule type" value="Genomic_DNA"/>
</dbReference>
<gene>
    <name evidence="1" type="ORF">KUV31_12880</name>
</gene>
<protein>
    <recommendedName>
        <fullName evidence="3">J domain-containing protein</fullName>
    </recommendedName>
</protein>
<reference evidence="1" key="1">
    <citation type="submission" date="2021-06" db="EMBL/GenBank/DDBJ databases">
        <title>50 bacteria genomes isolated from Dapeng, Shenzhen, China.</title>
        <authorList>
            <person name="Zheng W."/>
            <person name="Yu S."/>
            <person name="Huang Y."/>
        </authorList>
    </citation>
    <scope>NUCLEOTIDE SEQUENCE</scope>
    <source>
        <strain evidence="1">DP4N28-2</strain>
    </source>
</reference>
<accession>A0A9Q3XEU2</accession>
<evidence type="ECO:0000313" key="2">
    <source>
        <dbReference type="Proteomes" id="UP000824927"/>
    </source>
</evidence>
<organism evidence="1 2">
    <name type="scientific">Qipengyuania aquimaris</name>
    <dbReference type="NCBI Taxonomy" id="255984"/>
    <lineage>
        <taxon>Bacteria</taxon>
        <taxon>Pseudomonadati</taxon>
        <taxon>Pseudomonadota</taxon>
        <taxon>Alphaproteobacteria</taxon>
        <taxon>Sphingomonadales</taxon>
        <taxon>Erythrobacteraceae</taxon>
        <taxon>Qipengyuania</taxon>
    </lineage>
</organism>
<dbReference type="RefSeq" id="WP_222405848.1">
    <property type="nucleotide sequence ID" value="NZ_JAHVKP010000001.1"/>
</dbReference>
<name>A0A9Q3XEU2_9SPHN</name>
<evidence type="ECO:0000313" key="1">
    <source>
        <dbReference type="EMBL" id="MBY6219235.1"/>
    </source>
</evidence>
<dbReference type="AlphaFoldDB" id="A0A9Q3XEU2"/>
<proteinExistence type="predicted"/>
<evidence type="ECO:0008006" key="3">
    <source>
        <dbReference type="Google" id="ProtNLM"/>
    </source>
</evidence>
<sequence>MSGYPWSILGIEETREKSAIRKAYSVKLKTMNLDEQVQEYAQLRDARDYALRLAAQPPAPPPSSAQPEYDDAYEDDDYFDELEWHDDAEFEWQIERRDFVDGYEGGDLGDAGLSGDELAAAAIEPPELPDGYDELHAILFPGRQHSDEGLTAEEYEQAEDALKRLIAWAEDGDLNRHGSVDYNLAEMLAAAWPRSAPLVERANVAFHWLGEAGGLDERPALQFLNARTQGMRFHESVLEEGHPLHKAWLELSRPGKASMIDRLKINRNQIDKLLLAIRGSFPELEALLSRERIDSWEKPASDVVSWIVQRLFIVFVVIQALRFCASADDRAPVQPPLSAEEEQAIRDEGKDTIAAALFGDGFTYDQLVETDPAFAAQLDTMIDTLVRVKVLDGRLVRPLLRNRMLAARERADFDTLLAIQAMHLEWLKAASEAGGDACGDVLSGSFSGGAPEMSAETEARERALARDLLEKKLLTFPSTTGSSTYQISGWLVDAARKDTGLSDARFGEILQDPEDSERCGVEIALIENMLSAPSRVPIETLRGL</sequence>
<comment type="caution">
    <text evidence="1">The sequence shown here is derived from an EMBL/GenBank/DDBJ whole genome shotgun (WGS) entry which is preliminary data.</text>
</comment>
<dbReference type="Proteomes" id="UP000824927">
    <property type="component" value="Unassembled WGS sequence"/>
</dbReference>